<dbReference type="FunFam" id="3.40.1180.10:FF:000001">
    <property type="entry name" value="(2E,6E)-farnesyl-diphosphate-specific ditrans,polycis-undecaprenyl-diphosphate synthase"/>
    <property type="match status" value="1"/>
</dbReference>
<dbReference type="Pfam" id="PF01255">
    <property type="entry name" value="Prenyltransf"/>
    <property type="match status" value="1"/>
</dbReference>
<proteinExistence type="inferred from homology"/>
<feature type="binding site" evidence="2">
    <location>
        <position position="90"/>
    </location>
    <ligand>
        <name>substrate</name>
    </ligand>
</feature>
<dbReference type="SUPFAM" id="SSF64005">
    <property type="entry name" value="Undecaprenyl diphosphate synthase"/>
    <property type="match status" value="1"/>
</dbReference>
<feature type="binding site" evidence="2">
    <location>
        <begin position="213"/>
        <end position="215"/>
    </location>
    <ligand>
        <name>substrate</name>
    </ligand>
</feature>
<feature type="binding site" evidence="2">
    <location>
        <begin position="40"/>
        <end position="43"/>
    </location>
    <ligand>
        <name>substrate</name>
    </ligand>
</feature>
<dbReference type="GO" id="GO:0016094">
    <property type="term" value="P:polyprenol biosynthetic process"/>
    <property type="evidence" value="ECO:0007669"/>
    <property type="project" value="TreeGrafter"/>
</dbReference>
<dbReference type="RefSeq" id="WP_014464176.1">
    <property type="nucleotide sequence ID" value="NC_017167.1"/>
</dbReference>
<feature type="binding site" evidence="2">
    <location>
        <begin position="84"/>
        <end position="86"/>
    </location>
    <ligand>
        <name>substrate</name>
    </ligand>
</feature>
<comment type="subunit">
    <text evidence="2">Homodimer.</text>
</comment>
<dbReference type="GO" id="GO:0000287">
    <property type="term" value="F:magnesium ion binding"/>
    <property type="evidence" value="ECO:0007669"/>
    <property type="project" value="UniProtKB-UniRule"/>
</dbReference>
<dbReference type="Proteomes" id="UP000000292">
    <property type="component" value="Chromosome"/>
</dbReference>
<feature type="binding site" evidence="2">
    <location>
        <position position="88"/>
    </location>
    <ligand>
        <name>substrate</name>
    </ligand>
</feature>
<dbReference type="HOGENOM" id="CLU_038505_1_1_9"/>
<comment type="cofactor">
    <cofactor evidence="2">
        <name>Mg(2+)</name>
        <dbReference type="ChEBI" id="CHEBI:18420"/>
    </cofactor>
    <text evidence="2">Binds 2 magnesium ions per subunit.</text>
</comment>
<comment type="function">
    <text evidence="2">Catalyzes the condensation of isopentenyl diphosphate (IPP) with allylic pyrophosphates generating different type of terpenoids.</text>
</comment>
<evidence type="ECO:0000313" key="4">
    <source>
        <dbReference type="Proteomes" id="UP000000292"/>
    </source>
</evidence>
<dbReference type="NCBIfam" id="NF011405">
    <property type="entry name" value="PRK14830.1"/>
    <property type="match status" value="1"/>
</dbReference>
<evidence type="ECO:0000256" key="1">
    <source>
        <dbReference type="ARBA" id="ARBA00022679"/>
    </source>
</evidence>
<dbReference type="KEGG" id="aad:TC41_1362"/>
<feature type="binding site" evidence="2">
    <location>
        <position position="52"/>
    </location>
    <ligand>
        <name>substrate</name>
    </ligand>
</feature>
<keyword evidence="2" id="KW-0479">Metal-binding</keyword>
<dbReference type="EC" id="2.5.1.-" evidence="2"/>
<keyword evidence="1 2" id="KW-0808">Transferase</keyword>
<dbReference type="NCBIfam" id="TIGR00055">
    <property type="entry name" value="uppS"/>
    <property type="match status" value="1"/>
</dbReference>
<dbReference type="PATRIC" id="fig|1048834.4.peg.1297"/>
<dbReference type="EMBL" id="CP002902">
    <property type="protein sequence ID" value="AEJ43299.1"/>
    <property type="molecule type" value="Genomic_DNA"/>
</dbReference>
<dbReference type="PANTHER" id="PTHR10291:SF0">
    <property type="entry name" value="DEHYDRODOLICHYL DIPHOSPHATE SYNTHASE 2"/>
    <property type="match status" value="1"/>
</dbReference>
<dbReference type="Gene3D" id="3.40.1180.10">
    <property type="entry name" value="Decaprenyl diphosphate synthase-like"/>
    <property type="match status" value="1"/>
</dbReference>
<feature type="active site" evidence="2">
    <location>
        <position position="39"/>
    </location>
</feature>
<dbReference type="PANTHER" id="PTHR10291">
    <property type="entry name" value="DEHYDRODOLICHYL DIPHOSPHATE SYNTHASE FAMILY MEMBER"/>
    <property type="match status" value="1"/>
</dbReference>
<name>F8IIG7_ALIAT</name>
<dbReference type="eggNOG" id="COG0020">
    <property type="taxonomic scope" value="Bacteria"/>
</dbReference>
<dbReference type="PROSITE" id="PS01066">
    <property type="entry name" value="UPP_SYNTHASE"/>
    <property type="match status" value="1"/>
</dbReference>
<dbReference type="GO" id="GO:0030145">
    <property type="term" value="F:manganese ion binding"/>
    <property type="evidence" value="ECO:0007669"/>
    <property type="project" value="TreeGrafter"/>
</dbReference>
<dbReference type="STRING" id="1048834.TC41_1362"/>
<feature type="binding site" evidence="2">
    <location>
        <position position="39"/>
    </location>
    <ligand>
        <name>Mg(2+)</name>
        <dbReference type="ChEBI" id="CHEBI:18420"/>
    </ligand>
</feature>
<dbReference type="HAMAP" id="MF_01139">
    <property type="entry name" value="ISPT"/>
    <property type="match status" value="1"/>
</dbReference>
<gene>
    <name evidence="3" type="primary">uppS</name>
    <name evidence="3" type="ordered locus">TC41_1362</name>
</gene>
<evidence type="ECO:0000256" key="2">
    <source>
        <dbReference type="HAMAP-Rule" id="MF_01139"/>
    </source>
</evidence>
<protein>
    <recommendedName>
        <fullName evidence="2">Isoprenyl transferase</fullName>
        <ecNumber evidence="2">2.5.1.-</ecNumber>
    </recommendedName>
</protein>
<reference evidence="3 4" key="1">
    <citation type="journal article" date="2011" name="J. Bacteriol.">
        <title>Complete Genome Sequence of Alicyclobacillus acidocaldarius Strain Tc-4-1.</title>
        <authorList>
            <person name="Chen Y."/>
            <person name="He Y."/>
            <person name="Zhang B."/>
            <person name="Yang J."/>
            <person name="Li W."/>
            <person name="Dong Z."/>
            <person name="Hu S."/>
        </authorList>
    </citation>
    <scope>NUCLEOTIDE SEQUENCE [LARGE SCALE GENOMIC DNA]</scope>
    <source>
        <strain evidence="3 4">Tc-4-1</strain>
    </source>
</reference>
<comment type="similarity">
    <text evidence="2">Belongs to the UPP synthase family.</text>
</comment>
<dbReference type="InterPro" id="IPR001441">
    <property type="entry name" value="UPP_synth-like"/>
</dbReference>
<feature type="active site" description="Proton acceptor" evidence="2">
    <location>
        <position position="87"/>
    </location>
</feature>
<keyword evidence="2" id="KW-0460">Magnesium</keyword>
<dbReference type="AlphaFoldDB" id="F8IIG7"/>
<dbReference type="GO" id="GO:0008834">
    <property type="term" value="F:ditrans,polycis-undecaprenyl-diphosphate synthase [(2E,6E)-farnesyl-diphosphate specific] activity"/>
    <property type="evidence" value="ECO:0007669"/>
    <property type="project" value="TreeGrafter"/>
</dbReference>
<reference evidence="4" key="2">
    <citation type="submission" date="2011-06" db="EMBL/GenBank/DDBJ databases">
        <title>The complete genome sequence of Alicyclobacillus acidocaldarius sp. Tc-4-1.</title>
        <authorList>
            <person name="Chen Y."/>
            <person name="He Y."/>
            <person name="Dong Z."/>
            <person name="Hu S."/>
        </authorList>
    </citation>
    <scope>NUCLEOTIDE SEQUENCE [LARGE SCALE GENOMIC DNA]</scope>
    <source>
        <strain evidence="4">Tc-4-1</strain>
    </source>
</reference>
<dbReference type="CDD" id="cd00475">
    <property type="entry name" value="Cis_IPPS"/>
    <property type="match status" value="1"/>
</dbReference>
<accession>F8IIG7</accession>
<sequence length="260" mass="29743">MPALFKGFGRSQRASAAAVEQVEQPALDVKPRHIGLIMDGNGRWAQKRGLPRIAGHHAGMLAMKEAIRACDDFGIECVTLYAFSTENWKRPAAEVDYLMRLPEQFFRSEIDELVRRNVRVRFIGDTERLPAHTQETVRRAIQRTQHNTGMIVNFALNYGGRMEIVAAMERYAREVMEGRATVGQLTEATCDRYLDTAGLPPLDLVIRTSGEIRLSNFLLWQAAYAELWFTDVLWPDFTRDDLYQAICDYAKRKRRFGAIE</sequence>
<feature type="binding site" evidence="2">
    <location>
        <position position="44"/>
    </location>
    <ligand>
        <name>substrate</name>
    </ligand>
</feature>
<feature type="binding site" evidence="2">
    <location>
        <position position="207"/>
    </location>
    <ligand>
        <name>substrate</name>
    </ligand>
</feature>
<evidence type="ECO:0000313" key="3">
    <source>
        <dbReference type="EMBL" id="AEJ43299.1"/>
    </source>
</evidence>
<dbReference type="InterPro" id="IPR036424">
    <property type="entry name" value="UPP_synth-like_sf"/>
</dbReference>
<dbReference type="GO" id="GO:0005829">
    <property type="term" value="C:cytosol"/>
    <property type="evidence" value="ECO:0007669"/>
    <property type="project" value="TreeGrafter"/>
</dbReference>
<feature type="binding site" evidence="2">
    <location>
        <position position="226"/>
    </location>
    <ligand>
        <name>Mg(2+)</name>
        <dbReference type="ChEBI" id="CHEBI:18420"/>
    </ligand>
</feature>
<dbReference type="InterPro" id="IPR018520">
    <property type="entry name" value="UPP_synth-like_CS"/>
</dbReference>
<organism evidence="3 4">
    <name type="scientific">Alicyclobacillus acidocaldarius (strain Tc-4-1)</name>
    <name type="common">Bacillus acidocaldarius</name>
    <dbReference type="NCBI Taxonomy" id="1048834"/>
    <lineage>
        <taxon>Bacteria</taxon>
        <taxon>Bacillati</taxon>
        <taxon>Bacillota</taxon>
        <taxon>Bacilli</taxon>
        <taxon>Bacillales</taxon>
        <taxon>Alicyclobacillaceae</taxon>
        <taxon>Alicyclobacillus</taxon>
    </lineage>
</organism>
<feature type="binding site" evidence="2">
    <location>
        <position position="56"/>
    </location>
    <ligand>
        <name>substrate</name>
    </ligand>
</feature>